<dbReference type="AlphaFoldDB" id="M3H2H5"/>
<evidence type="ECO:0000313" key="2">
    <source>
        <dbReference type="Proteomes" id="UP000011770"/>
    </source>
</evidence>
<organism evidence="1 2">
    <name type="scientific">Leptospira weilii serovar Topaz str. LT2116</name>
    <dbReference type="NCBI Taxonomy" id="1088540"/>
    <lineage>
        <taxon>Bacteria</taxon>
        <taxon>Pseudomonadati</taxon>
        <taxon>Spirochaetota</taxon>
        <taxon>Spirochaetia</taxon>
        <taxon>Leptospirales</taxon>
        <taxon>Leptospiraceae</taxon>
        <taxon>Leptospira</taxon>
    </lineage>
</organism>
<comment type="caution">
    <text evidence="1">The sequence shown here is derived from an EMBL/GenBank/DDBJ whole genome shotgun (WGS) entry which is preliminary data.</text>
</comment>
<proteinExistence type="predicted"/>
<evidence type="ECO:0000313" key="1">
    <source>
        <dbReference type="EMBL" id="EMF82960.1"/>
    </source>
</evidence>
<dbReference type="EMBL" id="AHOR02000017">
    <property type="protein sequence ID" value="EMF82960.1"/>
    <property type="molecule type" value="Genomic_DNA"/>
</dbReference>
<reference evidence="1 2" key="1">
    <citation type="submission" date="2013-01" db="EMBL/GenBank/DDBJ databases">
        <authorList>
            <person name="Harkins D.M."/>
            <person name="Durkin A.S."/>
            <person name="Brinkac L.M."/>
            <person name="Haft D.H."/>
            <person name="Selengut J.D."/>
            <person name="Sanka R."/>
            <person name="DePew J."/>
            <person name="Purushe J."/>
            <person name="Tulsiani S.M."/>
            <person name="Graham G.C."/>
            <person name="Burns M.-A."/>
            <person name="Dohnt M.F."/>
            <person name="Smythe L.D."/>
            <person name="McKay D.B."/>
            <person name="Craig S.B."/>
            <person name="Vinetz J.M."/>
            <person name="Sutton G.G."/>
            <person name="Nierman W.C."/>
            <person name="Fouts D.E."/>
        </authorList>
    </citation>
    <scope>NUCLEOTIDE SEQUENCE [LARGE SCALE GENOMIC DNA]</scope>
    <source>
        <strain evidence="1 2">LT2116</strain>
    </source>
</reference>
<name>M3H2H5_9LEPT</name>
<sequence length="42" mass="4499">MGTKFHRAFVGIPTDSSSGSKVLVGLVMIGRNTLVSYSPKLF</sequence>
<accession>M3H2H5</accession>
<dbReference type="Proteomes" id="UP000011770">
    <property type="component" value="Unassembled WGS sequence"/>
</dbReference>
<protein>
    <submittedName>
        <fullName evidence="1">Uncharacterized protein</fullName>
    </submittedName>
</protein>
<gene>
    <name evidence="1" type="ORF">LEP1GSC188_2776</name>
</gene>